<dbReference type="SMART" id="SM00382">
    <property type="entry name" value="AAA"/>
    <property type="match status" value="1"/>
</dbReference>
<evidence type="ECO:0000256" key="7">
    <source>
        <dbReference type="SAM" id="Phobius"/>
    </source>
</evidence>
<dbReference type="InterPro" id="IPR003593">
    <property type="entry name" value="AAA+_ATPase"/>
</dbReference>
<evidence type="ECO:0000256" key="2">
    <source>
        <dbReference type="ARBA" id="ARBA00022692"/>
    </source>
</evidence>
<keyword evidence="5 7" id="KW-1133">Transmembrane helix</keyword>
<comment type="subcellular location">
    <subcellularLocation>
        <location evidence="1">Cell membrane</location>
        <topology evidence="1">Multi-pass membrane protein</topology>
    </subcellularLocation>
</comment>
<evidence type="ECO:0000313" key="11">
    <source>
        <dbReference type="Proteomes" id="UP000589620"/>
    </source>
</evidence>
<dbReference type="InterPro" id="IPR036640">
    <property type="entry name" value="ABC1_TM_sf"/>
</dbReference>
<dbReference type="CDD" id="cd07346">
    <property type="entry name" value="ABC_6TM_exporters"/>
    <property type="match status" value="1"/>
</dbReference>
<feature type="domain" description="ABC transporter" evidence="8">
    <location>
        <begin position="347"/>
        <end position="575"/>
    </location>
</feature>
<reference evidence="10 11" key="1">
    <citation type="submission" date="2020-07" db="EMBL/GenBank/DDBJ databases">
        <title>Sequencing the genomes of 1000 actinobacteria strains.</title>
        <authorList>
            <person name="Klenk H.-P."/>
        </authorList>
    </citation>
    <scope>NUCLEOTIDE SEQUENCE [LARGE SCALE GENOMIC DNA]</scope>
    <source>
        <strain evidence="10 11">DSM 23871</strain>
    </source>
</reference>
<keyword evidence="2 7" id="KW-0812">Transmembrane</keyword>
<dbReference type="Pfam" id="PF00664">
    <property type="entry name" value="ABC_membrane"/>
    <property type="match status" value="1"/>
</dbReference>
<dbReference type="InterPro" id="IPR039421">
    <property type="entry name" value="Type_1_exporter"/>
</dbReference>
<dbReference type="Gene3D" id="1.20.1560.10">
    <property type="entry name" value="ABC transporter type 1, transmembrane domain"/>
    <property type="match status" value="1"/>
</dbReference>
<dbReference type="GO" id="GO:0005886">
    <property type="term" value="C:plasma membrane"/>
    <property type="evidence" value="ECO:0007669"/>
    <property type="project" value="UniProtKB-SubCell"/>
</dbReference>
<dbReference type="GO" id="GO:0015421">
    <property type="term" value="F:ABC-type oligopeptide transporter activity"/>
    <property type="evidence" value="ECO:0007669"/>
    <property type="project" value="TreeGrafter"/>
</dbReference>
<evidence type="ECO:0000256" key="3">
    <source>
        <dbReference type="ARBA" id="ARBA00022741"/>
    </source>
</evidence>
<accession>A0A852SYF8</accession>
<evidence type="ECO:0000313" key="10">
    <source>
        <dbReference type="EMBL" id="NYD74216.1"/>
    </source>
</evidence>
<dbReference type="GO" id="GO:0005524">
    <property type="term" value="F:ATP binding"/>
    <property type="evidence" value="ECO:0007669"/>
    <property type="project" value="UniProtKB-KW"/>
</dbReference>
<dbReference type="Gene3D" id="3.40.50.300">
    <property type="entry name" value="P-loop containing nucleotide triphosphate hydrolases"/>
    <property type="match status" value="1"/>
</dbReference>
<evidence type="ECO:0000256" key="1">
    <source>
        <dbReference type="ARBA" id="ARBA00004651"/>
    </source>
</evidence>
<feature type="transmembrane region" description="Helical" evidence="7">
    <location>
        <begin position="251"/>
        <end position="273"/>
    </location>
</feature>
<evidence type="ECO:0000259" key="8">
    <source>
        <dbReference type="PROSITE" id="PS50893"/>
    </source>
</evidence>
<dbReference type="EMBL" id="JACCBJ010000001">
    <property type="protein sequence ID" value="NYD74216.1"/>
    <property type="molecule type" value="Genomic_DNA"/>
</dbReference>
<dbReference type="SUPFAM" id="SSF90123">
    <property type="entry name" value="ABC transporter transmembrane region"/>
    <property type="match status" value="1"/>
</dbReference>
<comment type="caution">
    <text evidence="10">The sequence shown here is derived from an EMBL/GenBank/DDBJ whole genome shotgun (WGS) entry which is preliminary data.</text>
</comment>
<feature type="transmembrane region" description="Helical" evidence="7">
    <location>
        <begin position="170"/>
        <end position="187"/>
    </location>
</feature>
<keyword evidence="3" id="KW-0547">Nucleotide-binding</keyword>
<gene>
    <name evidence="10" type="ORF">BJ963_001735</name>
</gene>
<organism evidence="10 11">
    <name type="scientific">Leifsonia soli</name>
    <dbReference type="NCBI Taxonomy" id="582665"/>
    <lineage>
        <taxon>Bacteria</taxon>
        <taxon>Bacillati</taxon>
        <taxon>Actinomycetota</taxon>
        <taxon>Actinomycetes</taxon>
        <taxon>Micrococcales</taxon>
        <taxon>Microbacteriaceae</taxon>
        <taxon>Leifsonia</taxon>
    </lineage>
</organism>
<dbReference type="InterPro" id="IPR003439">
    <property type="entry name" value="ABC_transporter-like_ATP-bd"/>
</dbReference>
<dbReference type="Proteomes" id="UP000589620">
    <property type="component" value="Unassembled WGS sequence"/>
</dbReference>
<dbReference type="PANTHER" id="PTHR43394:SF1">
    <property type="entry name" value="ATP-BINDING CASSETTE SUB-FAMILY B MEMBER 10, MITOCHONDRIAL"/>
    <property type="match status" value="1"/>
</dbReference>
<dbReference type="InterPro" id="IPR027417">
    <property type="entry name" value="P-loop_NTPase"/>
</dbReference>
<feature type="transmembrane region" description="Helical" evidence="7">
    <location>
        <begin position="29"/>
        <end position="50"/>
    </location>
</feature>
<keyword evidence="11" id="KW-1185">Reference proteome</keyword>
<keyword evidence="6 7" id="KW-0472">Membrane</keyword>
<evidence type="ECO:0000256" key="4">
    <source>
        <dbReference type="ARBA" id="ARBA00022840"/>
    </source>
</evidence>
<evidence type="ECO:0000256" key="6">
    <source>
        <dbReference type="ARBA" id="ARBA00023136"/>
    </source>
</evidence>
<evidence type="ECO:0000256" key="5">
    <source>
        <dbReference type="ARBA" id="ARBA00022989"/>
    </source>
</evidence>
<dbReference type="PROSITE" id="PS50893">
    <property type="entry name" value="ABC_TRANSPORTER_2"/>
    <property type="match status" value="1"/>
</dbReference>
<dbReference type="GO" id="GO:0016887">
    <property type="term" value="F:ATP hydrolysis activity"/>
    <property type="evidence" value="ECO:0007669"/>
    <property type="project" value="InterPro"/>
</dbReference>
<dbReference type="Pfam" id="PF00005">
    <property type="entry name" value="ABC_tran"/>
    <property type="match status" value="1"/>
</dbReference>
<keyword evidence="4" id="KW-0067">ATP-binding</keyword>
<dbReference type="RefSeq" id="WP_179456033.1">
    <property type="nucleotide sequence ID" value="NZ_BAAAPX010000001.1"/>
</dbReference>
<protein>
    <submittedName>
        <fullName evidence="10">ABC-type multidrug transport system fused ATPase/permease subunit</fullName>
    </submittedName>
</protein>
<sequence length="584" mass="61753">MTADWLPVASRRETVEAVAALAREHSRRVLLLIGFHLSAAVLAAIGPLLFGTILDEATAGRWTGLGLALAVLCGVVAGQAVVSWLAHRVSYITGEIVFAQLRERVIGGIVALPFRTVHRAPAGDVLARTTNDIDAVSEGVRIGLPEVLVGSLTVIVTTVAAFAIDWRIALAMIVGLPILVLSTRWYIRRSQPSYDEELRSHGVFDTAVLATIAGGTSVRTLGLEAARAEAMAAGAGHVAAAENRTLRLQAVWFPLVQSAYYLPLALVVLWGGWLVIEGVSSLGSVVAIALYVQIVIDPLDDLLYWADQLQLGRSAFARIQGVAGVLRGTTPQAEAPASLDRPAPCTIELSSVCFEYEKGTPALGPVTLQVEAGTTVALVGPSGAGKSTLGLVLSGIEPPSAGVVRIAGRTADGAGGPPRVVVVTQEQHVFAGTLRYNLQLAQSDVSDSAMSDALMTAGTAEWIDDHASALDDEVDGDLSAERRQQLALARVLLAQPEVLVLDEATSAIPRQQAFGLEQRLGELLPQTTILSIVHRLDVMPSMDRILVMDGGLIVGDGRHADLLESNALYAELWNAWHDTDAAGR</sequence>
<feature type="transmembrane region" description="Helical" evidence="7">
    <location>
        <begin position="62"/>
        <end position="86"/>
    </location>
</feature>
<dbReference type="InterPro" id="IPR011527">
    <property type="entry name" value="ABC1_TM_dom"/>
</dbReference>
<name>A0A852SYF8_9MICO</name>
<dbReference type="AlphaFoldDB" id="A0A852SYF8"/>
<dbReference type="SUPFAM" id="SSF52540">
    <property type="entry name" value="P-loop containing nucleoside triphosphate hydrolases"/>
    <property type="match status" value="1"/>
</dbReference>
<dbReference type="PANTHER" id="PTHR43394">
    <property type="entry name" value="ATP-DEPENDENT PERMEASE MDL1, MITOCHONDRIAL"/>
    <property type="match status" value="1"/>
</dbReference>
<evidence type="ECO:0000259" key="9">
    <source>
        <dbReference type="PROSITE" id="PS50929"/>
    </source>
</evidence>
<feature type="transmembrane region" description="Helical" evidence="7">
    <location>
        <begin position="147"/>
        <end position="164"/>
    </location>
</feature>
<dbReference type="PROSITE" id="PS50929">
    <property type="entry name" value="ABC_TM1F"/>
    <property type="match status" value="1"/>
</dbReference>
<feature type="domain" description="ABC transmembrane type-1" evidence="9">
    <location>
        <begin position="30"/>
        <end position="311"/>
    </location>
</feature>
<proteinExistence type="predicted"/>